<accession>A0A6M3KE26</accession>
<proteinExistence type="predicted"/>
<protein>
    <submittedName>
        <fullName evidence="1">Uncharacterized protein</fullName>
    </submittedName>
</protein>
<reference evidence="1" key="1">
    <citation type="submission" date="2020-03" db="EMBL/GenBank/DDBJ databases">
        <title>The deep terrestrial virosphere.</title>
        <authorList>
            <person name="Holmfeldt K."/>
            <person name="Nilsson E."/>
            <person name="Simone D."/>
            <person name="Lopez-Fernandez M."/>
            <person name="Wu X."/>
            <person name="de Brujin I."/>
            <person name="Lundin D."/>
            <person name="Andersson A."/>
            <person name="Bertilsson S."/>
            <person name="Dopson M."/>
        </authorList>
    </citation>
    <scope>NUCLEOTIDE SEQUENCE</scope>
    <source>
        <strain evidence="1">MM415A00766</strain>
    </source>
</reference>
<organism evidence="1">
    <name type="scientific">viral metagenome</name>
    <dbReference type="NCBI Taxonomy" id="1070528"/>
    <lineage>
        <taxon>unclassified sequences</taxon>
        <taxon>metagenomes</taxon>
        <taxon>organismal metagenomes</taxon>
    </lineage>
</organism>
<sequence length="161" mass="18454">MKQLADIPKTTKLFWYVLGETLCNMIRNRVQKEHKNFRDETFVPYNKAYAKKKAAGDAVYKGGSQASTSTKPDMTLTGKTMANLHVTDTTDKYVIFGWMGLHGGIVDDLYGRKKNYQIVGLERDDPFAPKEMDFINKHIEKDIDKKIKEYCRTPIKIKVGV</sequence>
<dbReference type="EMBL" id="MT142410">
    <property type="protein sequence ID" value="QJA80186.1"/>
    <property type="molecule type" value="Genomic_DNA"/>
</dbReference>
<evidence type="ECO:0000313" key="1">
    <source>
        <dbReference type="EMBL" id="QJA80186.1"/>
    </source>
</evidence>
<name>A0A6M3KE26_9ZZZZ</name>
<dbReference type="AlphaFoldDB" id="A0A6M3KE26"/>
<gene>
    <name evidence="1" type="ORF">MM415A00766_0015</name>
</gene>